<evidence type="ECO:0000313" key="2">
    <source>
        <dbReference type="EMBL" id="DAF95467.1"/>
    </source>
</evidence>
<reference evidence="2" key="1">
    <citation type="journal article" date="2021" name="Proc. Natl. Acad. Sci. U.S.A.">
        <title>A Catalog of Tens of Thousands of Viruses from Human Metagenomes Reveals Hidden Associations with Chronic Diseases.</title>
        <authorList>
            <person name="Tisza M.J."/>
            <person name="Buck C.B."/>
        </authorList>
    </citation>
    <scope>NUCLEOTIDE SEQUENCE</scope>
    <source>
        <strain evidence="2">CtCo31</strain>
    </source>
</reference>
<proteinExistence type="predicted"/>
<evidence type="ECO:0000256" key="1">
    <source>
        <dbReference type="SAM" id="MobiDB-lite"/>
    </source>
</evidence>
<feature type="compositionally biased region" description="Basic and acidic residues" evidence="1">
    <location>
        <begin position="85"/>
        <end position="96"/>
    </location>
</feature>
<protein>
    <submittedName>
        <fullName evidence="2">DnaB-like replicative helicase</fullName>
    </submittedName>
</protein>
<dbReference type="GO" id="GO:0004386">
    <property type="term" value="F:helicase activity"/>
    <property type="evidence" value="ECO:0007669"/>
    <property type="project" value="UniProtKB-KW"/>
</dbReference>
<dbReference type="EMBL" id="BK016109">
    <property type="protein sequence ID" value="DAF95467.1"/>
    <property type="molecule type" value="Genomic_DNA"/>
</dbReference>
<organism evidence="2">
    <name type="scientific">Myoviridae sp. ctCo31</name>
    <dbReference type="NCBI Taxonomy" id="2825053"/>
    <lineage>
        <taxon>Viruses</taxon>
        <taxon>Duplodnaviria</taxon>
        <taxon>Heunggongvirae</taxon>
        <taxon>Uroviricota</taxon>
        <taxon>Caudoviricetes</taxon>
    </lineage>
</organism>
<keyword evidence="2" id="KW-0547">Nucleotide-binding</keyword>
<keyword evidence="2" id="KW-0378">Hydrolase</keyword>
<feature type="region of interest" description="Disordered" evidence="1">
    <location>
        <begin position="77"/>
        <end position="96"/>
    </location>
</feature>
<sequence length="96" mass="11238">MTADMILALIETEQLALQGQQMVKQLKSRYADRNQNSHFILGVSKSKQKYFECETQQVNSQQNKIEETSTKLEKQVVQNKLQTSQEKRSSMEEIQW</sequence>
<keyword evidence="2" id="KW-0067">ATP-binding</keyword>
<name>A0A8S5UM15_9CAUD</name>
<keyword evidence="2" id="KW-0347">Helicase</keyword>
<accession>A0A8S5UM15</accession>